<dbReference type="CDD" id="cd10917">
    <property type="entry name" value="CE4_NodB_like_6s_7s"/>
    <property type="match status" value="1"/>
</dbReference>
<gene>
    <name evidence="4" type="ORF">KMW28_15795</name>
</gene>
<dbReference type="AlphaFoldDB" id="A0AAX1N0K5"/>
<dbReference type="Gene3D" id="3.20.20.370">
    <property type="entry name" value="Glycoside hydrolase/deacetylase"/>
    <property type="match status" value="1"/>
</dbReference>
<dbReference type="Pfam" id="PF01522">
    <property type="entry name" value="Polysacc_deac_1"/>
    <property type="match status" value="1"/>
</dbReference>
<dbReference type="GO" id="GO:0016810">
    <property type="term" value="F:hydrolase activity, acting on carbon-nitrogen (but not peptide) bonds"/>
    <property type="evidence" value="ECO:0007669"/>
    <property type="project" value="InterPro"/>
</dbReference>
<evidence type="ECO:0000256" key="2">
    <source>
        <dbReference type="ARBA" id="ARBA00022801"/>
    </source>
</evidence>
<dbReference type="GO" id="GO:0046872">
    <property type="term" value="F:metal ion binding"/>
    <property type="evidence" value="ECO:0007669"/>
    <property type="project" value="UniProtKB-KW"/>
</dbReference>
<evidence type="ECO:0000313" key="4">
    <source>
        <dbReference type="EMBL" id="QWG01108.1"/>
    </source>
</evidence>
<dbReference type="RefSeq" id="WP_169662666.1">
    <property type="nucleotide sequence ID" value="NZ_CP076132.1"/>
</dbReference>
<dbReference type="SUPFAM" id="SSF88713">
    <property type="entry name" value="Glycoside hydrolase/deacetylase"/>
    <property type="match status" value="1"/>
</dbReference>
<dbReference type="GO" id="GO:0005975">
    <property type="term" value="P:carbohydrate metabolic process"/>
    <property type="evidence" value="ECO:0007669"/>
    <property type="project" value="InterPro"/>
</dbReference>
<dbReference type="InterPro" id="IPR050248">
    <property type="entry name" value="Polysacc_deacetylase_ArnD"/>
</dbReference>
<dbReference type="PANTHER" id="PTHR10587:SF133">
    <property type="entry name" value="CHITIN DEACETYLASE 1-RELATED"/>
    <property type="match status" value="1"/>
</dbReference>
<dbReference type="KEGG" id="fya:KMW28_15795"/>
<dbReference type="EMBL" id="CP076132">
    <property type="protein sequence ID" value="QWG01108.1"/>
    <property type="molecule type" value="Genomic_DNA"/>
</dbReference>
<dbReference type="Proteomes" id="UP000678679">
    <property type="component" value="Chromosome 1"/>
</dbReference>
<keyword evidence="2" id="KW-0378">Hydrolase</keyword>
<evidence type="ECO:0000256" key="1">
    <source>
        <dbReference type="ARBA" id="ARBA00022723"/>
    </source>
</evidence>
<dbReference type="InterPro" id="IPR011330">
    <property type="entry name" value="Glyco_hydro/deAcase_b/a-brl"/>
</dbReference>
<evidence type="ECO:0000313" key="5">
    <source>
        <dbReference type="Proteomes" id="UP000678679"/>
    </source>
</evidence>
<dbReference type="InterPro" id="IPR002509">
    <property type="entry name" value="NODB_dom"/>
</dbReference>
<reference evidence="4 5" key="1">
    <citation type="submission" date="2021-05" db="EMBL/GenBank/DDBJ databases">
        <title>Comparative genomic studies on the polysaccharide-degrading batcterial strains of the Flammeovirga genus.</title>
        <authorList>
            <person name="Zewei F."/>
            <person name="Zheng Z."/>
            <person name="Yu L."/>
            <person name="Ruyue G."/>
            <person name="Yanhong M."/>
            <person name="Yuanyuan C."/>
            <person name="Jingyan G."/>
            <person name="Wenjun H."/>
        </authorList>
    </citation>
    <scope>NUCLEOTIDE SEQUENCE [LARGE SCALE GENOMIC DNA]</scope>
    <source>
        <strain evidence="4 5">NBRC:100898</strain>
    </source>
</reference>
<dbReference type="PANTHER" id="PTHR10587">
    <property type="entry name" value="GLYCOSYL TRANSFERASE-RELATED"/>
    <property type="match status" value="1"/>
</dbReference>
<organism evidence="4 5">
    <name type="scientific">Flammeovirga yaeyamensis</name>
    <dbReference type="NCBI Taxonomy" id="367791"/>
    <lineage>
        <taxon>Bacteria</taxon>
        <taxon>Pseudomonadati</taxon>
        <taxon>Bacteroidota</taxon>
        <taxon>Cytophagia</taxon>
        <taxon>Cytophagales</taxon>
        <taxon>Flammeovirgaceae</taxon>
        <taxon>Flammeovirga</taxon>
    </lineage>
</organism>
<keyword evidence="1" id="KW-0479">Metal-binding</keyword>
<feature type="domain" description="NodB homology" evidence="3">
    <location>
        <begin position="27"/>
        <end position="211"/>
    </location>
</feature>
<sequence length="213" mass="24819">MIQRVGSIVRDKIFPSLTWKKEATSIPTIYLTFDDGPIPKITPWVLDQLAKYNAKATFFCVGDNIRKHPDVYNKVLEAGHTVGNHTFNHLQYWKTSYNKYLDNVKVCDEQLVSNPLFDADRKKPLFRPPHGQVGKQMIHTLKEKYEIIMWHVLTRDYNKNFNEEKCLATAIKLTEDGSIVVFHDSIKAEKNLRYVLPRFLEHFSKKGYVFASL</sequence>
<protein>
    <submittedName>
        <fullName evidence="4">Polysaccharide deacetylase family protein</fullName>
    </submittedName>
</protein>
<dbReference type="GO" id="GO:0016020">
    <property type="term" value="C:membrane"/>
    <property type="evidence" value="ECO:0007669"/>
    <property type="project" value="TreeGrafter"/>
</dbReference>
<accession>A0AAX1N0K5</accession>
<name>A0AAX1N0K5_9BACT</name>
<proteinExistence type="predicted"/>
<keyword evidence="5" id="KW-1185">Reference proteome</keyword>
<dbReference type="PROSITE" id="PS51677">
    <property type="entry name" value="NODB"/>
    <property type="match status" value="1"/>
</dbReference>
<evidence type="ECO:0000259" key="3">
    <source>
        <dbReference type="PROSITE" id="PS51677"/>
    </source>
</evidence>